<dbReference type="InterPro" id="IPR009057">
    <property type="entry name" value="Homeodomain-like_sf"/>
</dbReference>
<gene>
    <name evidence="14" type="ORF">SAMN02745206_00352</name>
</gene>
<dbReference type="SUPFAM" id="SSF52540">
    <property type="entry name" value="P-loop containing nucleoside triphosphate hydrolases"/>
    <property type="match status" value="1"/>
</dbReference>
<dbReference type="GO" id="GO:0005737">
    <property type="term" value="C:cytoplasm"/>
    <property type="evidence" value="ECO:0007669"/>
    <property type="project" value="UniProtKB-SubCell"/>
</dbReference>
<protein>
    <submittedName>
        <fullName evidence="14">Two component, sigma54 specific, transcriptional regulator, Fis family</fullName>
    </submittedName>
</protein>
<dbReference type="GO" id="GO:0043565">
    <property type="term" value="F:sequence-specific DNA binding"/>
    <property type="evidence" value="ECO:0007669"/>
    <property type="project" value="InterPro"/>
</dbReference>
<keyword evidence="6" id="KW-0902">Two-component regulatory system</keyword>
<dbReference type="RefSeq" id="WP_073036369.1">
    <property type="nucleotide sequence ID" value="NZ_FQVB01000004.1"/>
</dbReference>
<feature type="domain" description="Response regulatory" evidence="13">
    <location>
        <begin position="4"/>
        <end position="118"/>
    </location>
</feature>
<dbReference type="FunFam" id="1.10.8.60:FF:000014">
    <property type="entry name" value="DNA-binding transcriptional regulator NtrC"/>
    <property type="match status" value="1"/>
</dbReference>
<dbReference type="PROSITE" id="PS50110">
    <property type="entry name" value="RESPONSE_REGULATORY"/>
    <property type="match status" value="1"/>
</dbReference>
<keyword evidence="15" id="KW-1185">Reference proteome</keyword>
<name>A0A1M4TRJ6_9BACT</name>
<organism evidence="14 15">
    <name type="scientific">Desulfacinum infernum DSM 9756</name>
    <dbReference type="NCBI Taxonomy" id="1121391"/>
    <lineage>
        <taxon>Bacteria</taxon>
        <taxon>Pseudomonadati</taxon>
        <taxon>Thermodesulfobacteriota</taxon>
        <taxon>Syntrophobacteria</taxon>
        <taxon>Syntrophobacterales</taxon>
        <taxon>Syntrophobacteraceae</taxon>
        <taxon>Desulfacinum</taxon>
    </lineage>
</organism>
<dbReference type="PANTHER" id="PTHR32071:SF17">
    <property type="entry name" value="TRANSCRIPTIONAL REGULATOR (NTRC FAMILY)"/>
    <property type="match status" value="1"/>
</dbReference>
<evidence type="ECO:0000259" key="13">
    <source>
        <dbReference type="PROSITE" id="PS50110"/>
    </source>
</evidence>
<dbReference type="Pfam" id="PF00158">
    <property type="entry name" value="Sigma54_activat"/>
    <property type="match status" value="1"/>
</dbReference>
<dbReference type="CDD" id="cd17550">
    <property type="entry name" value="REC_NtrX-like"/>
    <property type="match status" value="1"/>
</dbReference>
<keyword evidence="9" id="KW-0010">Activator</keyword>
<dbReference type="SUPFAM" id="SSF46689">
    <property type="entry name" value="Homeodomain-like"/>
    <property type="match status" value="1"/>
</dbReference>
<dbReference type="Proteomes" id="UP000184076">
    <property type="component" value="Unassembled WGS sequence"/>
</dbReference>
<dbReference type="SMART" id="SM00448">
    <property type="entry name" value="REC"/>
    <property type="match status" value="1"/>
</dbReference>
<dbReference type="Pfam" id="PF00072">
    <property type="entry name" value="Response_reg"/>
    <property type="match status" value="1"/>
</dbReference>
<dbReference type="PROSITE" id="PS00676">
    <property type="entry name" value="SIGMA54_INTERACT_2"/>
    <property type="match status" value="1"/>
</dbReference>
<dbReference type="EMBL" id="FQVB01000004">
    <property type="protein sequence ID" value="SHE46917.1"/>
    <property type="molecule type" value="Genomic_DNA"/>
</dbReference>
<dbReference type="SMART" id="SM00382">
    <property type="entry name" value="AAA"/>
    <property type="match status" value="1"/>
</dbReference>
<dbReference type="Gene3D" id="3.40.50.2300">
    <property type="match status" value="1"/>
</dbReference>
<dbReference type="SUPFAM" id="SSF52172">
    <property type="entry name" value="CheY-like"/>
    <property type="match status" value="1"/>
</dbReference>
<feature type="domain" description="Sigma-54 factor interaction" evidence="12">
    <location>
        <begin position="140"/>
        <end position="369"/>
    </location>
</feature>
<dbReference type="STRING" id="1121391.SAMN02745206_00352"/>
<dbReference type="FunFam" id="3.40.50.300:FF:000006">
    <property type="entry name" value="DNA-binding transcriptional regulator NtrC"/>
    <property type="match status" value="1"/>
</dbReference>
<dbReference type="GO" id="GO:0000160">
    <property type="term" value="P:phosphorelay signal transduction system"/>
    <property type="evidence" value="ECO:0007669"/>
    <property type="project" value="UniProtKB-KW"/>
</dbReference>
<dbReference type="FunFam" id="3.40.50.2300:FF:000018">
    <property type="entry name" value="DNA-binding transcriptional regulator NtrC"/>
    <property type="match status" value="1"/>
</dbReference>
<dbReference type="Gene3D" id="1.10.8.60">
    <property type="match status" value="1"/>
</dbReference>
<evidence type="ECO:0000256" key="7">
    <source>
        <dbReference type="ARBA" id="ARBA00023015"/>
    </source>
</evidence>
<dbReference type="InterPro" id="IPR001789">
    <property type="entry name" value="Sig_transdc_resp-reg_receiver"/>
</dbReference>
<feature type="modified residue" description="4-aspartylphosphate" evidence="11">
    <location>
        <position position="53"/>
    </location>
</feature>
<evidence type="ECO:0000256" key="4">
    <source>
        <dbReference type="ARBA" id="ARBA00022741"/>
    </source>
</evidence>
<evidence type="ECO:0000256" key="5">
    <source>
        <dbReference type="ARBA" id="ARBA00022840"/>
    </source>
</evidence>
<comment type="subcellular location">
    <subcellularLocation>
        <location evidence="1">Cytoplasm</location>
    </subcellularLocation>
</comment>
<keyword evidence="3 11" id="KW-0597">Phosphoprotein</keyword>
<reference evidence="15" key="1">
    <citation type="submission" date="2016-11" db="EMBL/GenBank/DDBJ databases">
        <authorList>
            <person name="Varghese N."/>
            <person name="Submissions S."/>
        </authorList>
    </citation>
    <scope>NUCLEOTIDE SEQUENCE [LARGE SCALE GENOMIC DNA]</scope>
    <source>
        <strain evidence="15">DSM 9756</strain>
    </source>
</reference>
<dbReference type="GO" id="GO:0006355">
    <property type="term" value="P:regulation of DNA-templated transcription"/>
    <property type="evidence" value="ECO:0007669"/>
    <property type="project" value="InterPro"/>
</dbReference>
<proteinExistence type="predicted"/>
<dbReference type="InterPro" id="IPR027417">
    <property type="entry name" value="P-loop_NTPase"/>
</dbReference>
<keyword evidence="8" id="KW-0238">DNA-binding</keyword>
<dbReference type="InterPro" id="IPR011006">
    <property type="entry name" value="CheY-like_superfamily"/>
</dbReference>
<dbReference type="OrthoDB" id="9814761at2"/>
<evidence type="ECO:0000256" key="2">
    <source>
        <dbReference type="ARBA" id="ARBA00022490"/>
    </source>
</evidence>
<dbReference type="PROSITE" id="PS00688">
    <property type="entry name" value="SIGMA54_INTERACT_3"/>
    <property type="match status" value="1"/>
</dbReference>
<evidence type="ECO:0000313" key="15">
    <source>
        <dbReference type="Proteomes" id="UP000184076"/>
    </source>
</evidence>
<evidence type="ECO:0000256" key="8">
    <source>
        <dbReference type="ARBA" id="ARBA00023125"/>
    </source>
</evidence>
<keyword evidence="4" id="KW-0547">Nucleotide-binding</keyword>
<keyword evidence="7" id="KW-0805">Transcription regulation</keyword>
<dbReference type="CDD" id="cd00009">
    <property type="entry name" value="AAA"/>
    <property type="match status" value="1"/>
</dbReference>
<evidence type="ECO:0000256" key="9">
    <source>
        <dbReference type="ARBA" id="ARBA00023159"/>
    </source>
</evidence>
<dbReference type="PROSITE" id="PS50045">
    <property type="entry name" value="SIGMA54_INTERACT_4"/>
    <property type="match status" value="1"/>
</dbReference>
<evidence type="ECO:0000256" key="11">
    <source>
        <dbReference type="PROSITE-ProRule" id="PRU00169"/>
    </source>
</evidence>
<dbReference type="Gene3D" id="3.40.50.300">
    <property type="entry name" value="P-loop containing nucleotide triphosphate hydrolases"/>
    <property type="match status" value="1"/>
</dbReference>
<evidence type="ECO:0000256" key="10">
    <source>
        <dbReference type="ARBA" id="ARBA00023163"/>
    </source>
</evidence>
<evidence type="ECO:0000256" key="3">
    <source>
        <dbReference type="ARBA" id="ARBA00022553"/>
    </source>
</evidence>
<evidence type="ECO:0000256" key="6">
    <source>
        <dbReference type="ARBA" id="ARBA00023012"/>
    </source>
</evidence>
<accession>A0A1M4TRJ6</accession>
<dbReference type="InterPro" id="IPR002197">
    <property type="entry name" value="HTH_Fis"/>
</dbReference>
<dbReference type="Pfam" id="PF25601">
    <property type="entry name" value="AAA_lid_14"/>
    <property type="match status" value="1"/>
</dbReference>
<dbReference type="InterPro" id="IPR002078">
    <property type="entry name" value="Sigma_54_int"/>
</dbReference>
<sequence>MAEKILVVDDEPSILQSLKGVLEDEGYETVLAGSGEAALEEIVRDPPDLVLLDIWLPGMDGMEVLERIKKTHPSLPVIIISGHGTIETAVRATRTGAFDFVEKPLSVERILVSVQNALQVSRLEADNLLWREKAERRHRLTGDSPAITQLREQIRRAAPSNATVLVTGENGTGKELVARSIHFFSPRRNRPLIEVNCAAIPEELIESELFGHEKGAFTGAQERRRGKFDLADGGTLFLDEIGDMSLKTQAKILRIIQEQSFERVGGSKTIRVDVRIVAATNKDLQAEIEAGRFRQDLFFRLNVIPLHVPPLRDRLEDIPLLVDDFLQELSQESTLGRKEIDPEVLDLLKRYDWPGNVRELKNFVERLVIMTPGRIIRRGDLPPDFVRQLGRAPAGEDPFRYPTLKEARFYFEREYLLRKLEENDWNVSLTAQNVGLERSHLHRKMKVLGIRPNNGAAAAEGNA</sequence>
<evidence type="ECO:0000313" key="14">
    <source>
        <dbReference type="EMBL" id="SHE46917.1"/>
    </source>
</evidence>
<dbReference type="AlphaFoldDB" id="A0A1M4TRJ6"/>
<dbReference type="Pfam" id="PF02954">
    <property type="entry name" value="HTH_8"/>
    <property type="match status" value="1"/>
</dbReference>
<evidence type="ECO:0000256" key="1">
    <source>
        <dbReference type="ARBA" id="ARBA00004496"/>
    </source>
</evidence>
<keyword evidence="2" id="KW-0963">Cytoplasm</keyword>
<dbReference type="InterPro" id="IPR058031">
    <property type="entry name" value="AAA_lid_NorR"/>
</dbReference>
<dbReference type="InterPro" id="IPR025943">
    <property type="entry name" value="Sigma_54_int_dom_ATP-bd_2"/>
</dbReference>
<dbReference type="InterPro" id="IPR025944">
    <property type="entry name" value="Sigma_54_int_dom_CS"/>
</dbReference>
<dbReference type="InterPro" id="IPR003593">
    <property type="entry name" value="AAA+_ATPase"/>
</dbReference>
<dbReference type="Gene3D" id="1.10.10.60">
    <property type="entry name" value="Homeodomain-like"/>
    <property type="match status" value="1"/>
</dbReference>
<evidence type="ECO:0000259" key="12">
    <source>
        <dbReference type="PROSITE" id="PS50045"/>
    </source>
</evidence>
<dbReference type="PANTHER" id="PTHR32071">
    <property type="entry name" value="TRANSCRIPTIONAL REGULATORY PROTEIN"/>
    <property type="match status" value="1"/>
</dbReference>
<keyword evidence="10" id="KW-0804">Transcription</keyword>
<dbReference type="GO" id="GO:0005524">
    <property type="term" value="F:ATP binding"/>
    <property type="evidence" value="ECO:0007669"/>
    <property type="project" value="UniProtKB-KW"/>
</dbReference>
<keyword evidence="5" id="KW-0067">ATP-binding</keyword>